<dbReference type="AlphaFoldDB" id="A0A1N6J0Y7"/>
<dbReference type="Proteomes" id="UP000185062">
    <property type="component" value="Unassembled WGS sequence"/>
</dbReference>
<dbReference type="EMBL" id="FSRO01000001">
    <property type="protein sequence ID" value="SIO37922.1"/>
    <property type="molecule type" value="Genomic_DNA"/>
</dbReference>
<gene>
    <name evidence="1" type="ORF">SAMN02743940_2228</name>
</gene>
<dbReference type="GO" id="GO:0005737">
    <property type="term" value="C:cytoplasm"/>
    <property type="evidence" value="ECO:0007669"/>
    <property type="project" value="InterPro"/>
</dbReference>
<dbReference type="InterPro" id="IPR029033">
    <property type="entry name" value="His_PPase_superfam"/>
</dbReference>
<reference evidence="1 2" key="1">
    <citation type="submission" date="2016-12" db="EMBL/GenBank/DDBJ databases">
        <authorList>
            <person name="Song W.-J."/>
            <person name="Kurnit D.M."/>
        </authorList>
    </citation>
    <scope>NUCLEOTIDE SEQUENCE [LARGE SCALE GENOMIC DNA]</scope>
    <source>
        <strain evidence="1 2">ATCC 49181</strain>
    </source>
</reference>
<accession>A0A1N6J0Y7</accession>
<dbReference type="GO" id="GO:0101006">
    <property type="term" value="F:protein histidine phosphatase activity"/>
    <property type="evidence" value="ECO:0007669"/>
    <property type="project" value="InterPro"/>
</dbReference>
<dbReference type="CDD" id="cd07067">
    <property type="entry name" value="HP_PGM_like"/>
    <property type="match status" value="1"/>
</dbReference>
<name>A0A1N6J0Y7_9PROT</name>
<dbReference type="InterPro" id="IPR004449">
    <property type="entry name" value="SixA"/>
</dbReference>
<proteinExistence type="predicted"/>
<keyword evidence="2" id="KW-1185">Reference proteome</keyword>
<dbReference type="Gene3D" id="3.40.50.1240">
    <property type="entry name" value="Phosphoglycerate mutase-like"/>
    <property type="match status" value="1"/>
</dbReference>
<protein>
    <submittedName>
        <fullName evidence="1">Phosphohistidine phosphatase, SixA</fullName>
    </submittedName>
</protein>
<dbReference type="SUPFAM" id="SSF53254">
    <property type="entry name" value="Phosphoglycerate mutase-like"/>
    <property type="match status" value="1"/>
</dbReference>
<dbReference type="RefSeq" id="WP_028460990.1">
    <property type="nucleotide sequence ID" value="NZ_FSRO01000001.1"/>
</dbReference>
<dbReference type="NCBIfam" id="TIGR00249">
    <property type="entry name" value="sixA"/>
    <property type="match status" value="1"/>
</dbReference>
<dbReference type="InterPro" id="IPR013078">
    <property type="entry name" value="His_Pase_superF_clade-1"/>
</dbReference>
<sequence>MELILWRHAEAEDGVPDTARKLTNKGLNQAKSMADWLKLRLPEDTRVIVSPAQRTQQTAMAFKNNFETMSEIGPGADASMILTIADWPHADKTVLIVGHQPTLGETAALLMSNKSMNVSFKKGAIWWFSYKSRQGVAQTVLRTVISPEML</sequence>
<evidence type="ECO:0000313" key="1">
    <source>
        <dbReference type="EMBL" id="SIO37922.1"/>
    </source>
</evidence>
<evidence type="ECO:0000313" key="2">
    <source>
        <dbReference type="Proteomes" id="UP000185062"/>
    </source>
</evidence>
<dbReference type="Pfam" id="PF00300">
    <property type="entry name" value="His_Phos_1"/>
    <property type="match status" value="1"/>
</dbReference>
<dbReference type="SMART" id="SM00855">
    <property type="entry name" value="PGAM"/>
    <property type="match status" value="1"/>
</dbReference>
<dbReference type="STRING" id="44575.SAMN05216419_100625"/>
<organism evidence="1 2">
    <name type="scientific">Nitrosomonas cryotolerans ATCC 49181</name>
    <dbReference type="NCBI Taxonomy" id="1131553"/>
    <lineage>
        <taxon>Bacteria</taxon>
        <taxon>Pseudomonadati</taxon>
        <taxon>Pseudomonadota</taxon>
        <taxon>Betaproteobacteria</taxon>
        <taxon>Nitrosomonadales</taxon>
        <taxon>Nitrosomonadaceae</taxon>
        <taxon>Nitrosomonas</taxon>
    </lineage>
</organism>
<dbReference type="eggNOG" id="COG2062">
    <property type="taxonomic scope" value="Bacteria"/>
</dbReference>